<dbReference type="EMBL" id="MCFL01000020">
    <property type="protein sequence ID" value="ORZ35799.1"/>
    <property type="molecule type" value="Genomic_DNA"/>
</dbReference>
<accession>A0A1Y2HML2</accession>
<evidence type="ECO:0000313" key="1">
    <source>
        <dbReference type="EMBL" id="ORZ35799.1"/>
    </source>
</evidence>
<gene>
    <name evidence="1" type="ORF">BCR44DRAFT_398098</name>
</gene>
<protein>
    <submittedName>
        <fullName evidence="1">Uncharacterized protein</fullName>
    </submittedName>
</protein>
<dbReference type="Proteomes" id="UP000193411">
    <property type="component" value="Unassembled WGS sequence"/>
</dbReference>
<dbReference type="AlphaFoldDB" id="A0A1Y2HML2"/>
<reference evidence="1 2" key="1">
    <citation type="submission" date="2016-07" db="EMBL/GenBank/DDBJ databases">
        <title>Pervasive Adenine N6-methylation of Active Genes in Fungi.</title>
        <authorList>
            <consortium name="DOE Joint Genome Institute"/>
            <person name="Mondo S.J."/>
            <person name="Dannebaum R.O."/>
            <person name="Kuo R.C."/>
            <person name="Labutti K."/>
            <person name="Haridas S."/>
            <person name="Kuo A."/>
            <person name="Salamov A."/>
            <person name="Ahrendt S.R."/>
            <person name="Lipzen A."/>
            <person name="Sullivan W."/>
            <person name="Andreopoulos W.B."/>
            <person name="Clum A."/>
            <person name="Lindquist E."/>
            <person name="Daum C."/>
            <person name="Ramamoorthy G.K."/>
            <person name="Gryganskyi A."/>
            <person name="Culley D."/>
            <person name="Magnuson J.K."/>
            <person name="James T.Y."/>
            <person name="O'Malley M.A."/>
            <person name="Stajich J.E."/>
            <person name="Spatafora J.W."/>
            <person name="Visel A."/>
            <person name="Grigoriev I.V."/>
        </authorList>
    </citation>
    <scope>NUCLEOTIDE SEQUENCE [LARGE SCALE GENOMIC DNA]</scope>
    <source>
        <strain evidence="1 2">PL171</strain>
    </source>
</reference>
<evidence type="ECO:0000313" key="2">
    <source>
        <dbReference type="Proteomes" id="UP000193411"/>
    </source>
</evidence>
<organism evidence="1 2">
    <name type="scientific">Catenaria anguillulae PL171</name>
    <dbReference type="NCBI Taxonomy" id="765915"/>
    <lineage>
        <taxon>Eukaryota</taxon>
        <taxon>Fungi</taxon>
        <taxon>Fungi incertae sedis</taxon>
        <taxon>Blastocladiomycota</taxon>
        <taxon>Blastocladiomycetes</taxon>
        <taxon>Blastocladiales</taxon>
        <taxon>Catenariaceae</taxon>
        <taxon>Catenaria</taxon>
    </lineage>
</organism>
<comment type="caution">
    <text evidence="1">The sequence shown here is derived from an EMBL/GenBank/DDBJ whole genome shotgun (WGS) entry which is preliminary data.</text>
</comment>
<sequence>MHPISLAAFGRLDLLFNLRDPILLMPKFFDHEVRQVTPEYGHVNILEALGEWFLAVSCKFELPWEGIATAAALSGQLQVLKWWLARYYPLEVLLDEDNAQFFATMWWHLANAAMETDQAQVLEWILASANARHRMIDVTWQLHNVDEVQLMVRDACRHERYRCLQFLHVLGMVSPFMLTAEQVGDLSPWAKGWWNTHMYLAPQCGVNEADEDNKCLSSLCYLSISVLSHCTPSYLANRIHL</sequence>
<proteinExistence type="predicted"/>
<name>A0A1Y2HML2_9FUNG</name>
<keyword evidence="2" id="KW-1185">Reference proteome</keyword>